<evidence type="ECO:0000313" key="2">
    <source>
        <dbReference type="EMBL" id="SIT09767.1"/>
    </source>
</evidence>
<dbReference type="OrthoDB" id="7054664at2"/>
<sequence>MQENLLGTAILIPKENVKDKKCRVEKIQNITTYYIQDADGYTNLRKDKNTSSQILQKINTGEQIEILNQNGDWWLVVSKEEKKDMCVKAG</sequence>
<dbReference type="Gene3D" id="2.30.30.40">
    <property type="entry name" value="SH3 Domains"/>
    <property type="match status" value="1"/>
</dbReference>
<reference evidence="3" key="1">
    <citation type="submission" date="2017-01" db="EMBL/GenBank/DDBJ databases">
        <authorList>
            <person name="Varghese N."/>
            <person name="Submissions S."/>
        </authorList>
    </citation>
    <scope>NUCLEOTIDE SEQUENCE [LARGE SCALE GENOMIC DNA]</scope>
    <source>
        <strain evidence="3">DSM 18017</strain>
    </source>
</reference>
<dbReference type="AlphaFoldDB" id="A0A1N7PGW7"/>
<evidence type="ECO:0000259" key="1">
    <source>
        <dbReference type="Pfam" id="PF08239"/>
    </source>
</evidence>
<dbReference type="Pfam" id="PF08239">
    <property type="entry name" value="SH3_3"/>
    <property type="match status" value="1"/>
</dbReference>
<dbReference type="InterPro" id="IPR003646">
    <property type="entry name" value="SH3-like_bac-type"/>
</dbReference>
<name>A0A1N7PGW7_9FLAO</name>
<dbReference type="EMBL" id="FTOL01000005">
    <property type="protein sequence ID" value="SIT09767.1"/>
    <property type="molecule type" value="Genomic_DNA"/>
</dbReference>
<protein>
    <submittedName>
        <fullName evidence="2">SH3 domain-containing protein</fullName>
    </submittedName>
</protein>
<dbReference type="STRING" id="373668.SAMN05421786_105165"/>
<keyword evidence="3" id="KW-1185">Reference proteome</keyword>
<feature type="domain" description="SH3b" evidence="1">
    <location>
        <begin position="42"/>
        <end position="77"/>
    </location>
</feature>
<organism evidence="2 3">
    <name type="scientific">Chryseobacterium ureilyticum</name>
    <dbReference type="NCBI Taxonomy" id="373668"/>
    <lineage>
        <taxon>Bacteria</taxon>
        <taxon>Pseudomonadati</taxon>
        <taxon>Bacteroidota</taxon>
        <taxon>Flavobacteriia</taxon>
        <taxon>Flavobacteriales</taxon>
        <taxon>Weeksellaceae</taxon>
        <taxon>Chryseobacterium group</taxon>
        <taxon>Chryseobacterium</taxon>
    </lineage>
</organism>
<accession>A0A1N7PGW7</accession>
<evidence type="ECO:0000313" key="3">
    <source>
        <dbReference type="Proteomes" id="UP000186744"/>
    </source>
</evidence>
<dbReference type="RefSeq" id="WP_076552795.1">
    <property type="nucleotide sequence ID" value="NZ_FTOL01000005.1"/>
</dbReference>
<dbReference type="Proteomes" id="UP000186744">
    <property type="component" value="Unassembled WGS sequence"/>
</dbReference>
<gene>
    <name evidence="2" type="ORF">SAMN05421786_105165</name>
</gene>
<proteinExistence type="predicted"/>